<dbReference type="AlphaFoldDB" id="A0AAV2GBN3"/>
<dbReference type="Proteomes" id="UP001497516">
    <property type="component" value="Chromosome 8"/>
</dbReference>
<evidence type="ECO:0000313" key="3">
    <source>
        <dbReference type="Proteomes" id="UP001497516"/>
    </source>
</evidence>
<keyword evidence="3" id="KW-1185">Reference proteome</keyword>
<organism evidence="2 3">
    <name type="scientific">Linum trigynum</name>
    <dbReference type="NCBI Taxonomy" id="586398"/>
    <lineage>
        <taxon>Eukaryota</taxon>
        <taxon>Viridiplantae</taxon>
        <taxon>Streptophyta</taxon>
        <taxon>Embryophyta</taxon>
        <taxon>Tracheophyta</taxon>
        <taxon>Spermatophyta</taxon>
        <taxon>Magnoliopsida</taxon>
        <taxon>eudicotyledons</taxon>
        <taxon>Gunneridae</taxon>
        <taxon>Pentapetalae</taxon>
        <taxon>rosids</taxon>
        <taxon>fabids</taxon>
        <taxon>Malpighiales</taxon>
        <taxon>Linaceae</taxon>
        <taxon>Linum</taxon>
    </lineage>
</organism>
<evidence type="ECO:0000256" key="1">
    <source>
        <dbReference type="SAM" id="MobiDB-lite"/>
    </source>
</evidence>
<name>A0AAV2GBN3_9ROSI</name>
<accession>A0AAV2GBN3</accession>
<evidence type="ECO:0000313" key="2">
    <source>
        <dbReference type="EMBL" id="CAL1407123.1"/>
    </source>
</evidence>
<dbReference type="CDD" id="cd00303">
    <property type="entry name" value="retropepsin_like"/>
    <property type="match status" value="1"/>
</dbReference>
<dbReference type="InterPro" id="IPR021109">
    <property type="entry name" value="Peptidase_aspartic_dom_sf"/>
</dbReference>
<dbReference type="PANTHER" id="PTHR35046">
    <property type="entry name" value="ZINC KNUCKLE (CCHC-TYPE) FAMILY PROTEIN"/>
    <property type="match status" value="1"/>
</dbReference>
<dbReference type="SUPFAM" id="SSF50630">
    <property type="entry name" value="Acid proteases"/>
    <property type="match status" value="1"/>
</dbReference>
<reference evidence="2 3" key="1">
    <citation type="submission" date="2024-04" db="EMBL/GenBank/DDBJ databases">
        <authorList>
            <person name="Fracassetti M."/>
        </authorList>
    </citation>
    <scope>NUCLEOTIDE SEQUENCE [LARGE SCALE GENOMIC DNA]</scope>
</reference>
<dbReference type="EMBL" id="OZ034821">
    <property type="protein sequence ID" value="CAL1407123.1"/>
    <property type="molecule type" value="Genomic_DNA"/>
</dbReference>
<sequence>MNLRALSVEGETSNDQRTNLFHTRCLVNGKCLSVVVDGGSCTNVISLEAVQKLGLETNKHPEPYSLHWLNDYGAIKVTRRARVAFEIGGYKDEVLCDVAPMQAAHLLLGRPWQYERAVTHDGGSNCYRFEYNGRRVVLKPLTPSEVRSDQQQMALMRAREGGETGKTRKRIGLLRVGFMLTALSRPTHPPLIAASVPCFSSPTRQGKREGELGGALESDSNQSAHATMFVSTPGMCRTDQNRPSSLEEETPNLAIWGQKEQNFDKQRPKSIHNIRVDSTQLDSWIRFLESWGWCRSDESGSGTPGLNFPNFKFPSPDSGFPSPDSGKFKFSDGGKGTNGASIMNKCDTDMGMDGRGSGTRGKQDSALWEGQTHQPGGFEHSPTICFPAAKTDFFEPFWASVIDDFHRKSEPALRAKLFKEGGLDMISFSLLMKLQLSSKRSINVGKKNGRIWLSVRIVSWCLLYRFISYILVDGNTRGRVESEELVFVYQFEGSFAPARAFKTLNKKSVKLLW</sequence>
<dbReference type="Gene3D" id="2.40.70.10">
    <property type="entry name" value="Acid Proteases"/>
    <property type="match status" value="1"/>
</dbReference>
<gene>
    <name evidence="2" type="ORF">LTRI10_LOCUS46810</name>
</gene>
<dbReference type="PANTHER" id="PTHR35046:SF26">
    <property type="entry name" value="RNA-DIRECTED DNA POLYMERASE"/>
    <property type="match status" value="1"/>
</dbReference>
<protein>
    <submittedName>
        <fullName evidence="2">Uncharacterized protein</fullName>
    </submittedName>
</protein>
<proteinExistence type="predicted"/>
<feature type="compositionally biased region" description="Low complexity" evidence="1">
    <location>
        <begin position="314"/>
        <end position="325"/>
    </location>
</feature>
<feature type="region of interest" description="Disordered" evidence="1">
    <location>
        <begin position="314"/>
        <end position="378"/>
    </location>
</feature>